<reference evidence="1 2" key="1">
    <citation type="submission" date="2011-05" db="EMBL/GenBank/DDBJ databases">
        <title>Complete sequence of Isoptericola variabilis 225.</title>
        <authorList>
            <consortium name="US DOE Joint Genome Institute"/>
            <person name="Lucas S."/>
            <person name="Han J."/>
            <person name="Lapidus A."/>
            <person name="Cheng J.-F."/>
            <person name="Goodwin L."/>
            <person name="Pitluck S."/>
            <person name="Peters L."/>
            <person name="Mikhailova N."/>
            <person name="Zeytun A."/>
            <person name="Han C."/>
            <person name="Tapia R."/>
            <person name="Land M."/>
            <person name="Hauser L."/>
            <person name="Kyrpides N."/>
            <person name="Ivanova N."/>
            <person name="Pagani I."/>
            <person name="Siebers A."/>
            <person name="Allgaier M."/>
            <person name="Thelen M."/>
            <person name="Hugenholtz P."/>
            <person name="Gladden J."/>
            <person name="Woyke T."/>
        </authorList>
    </citation>
    <scope>NUCLEOTIDE SEQUENCE [LARGE SCALE GENOMIC DNA]</scope>
    <source>
        <strain evidence="2">225</strain>
    </source>
</reference>
<dbReference type="AlphaFoldDB" id="F6FR83"/>
<name>F6FR83_ISOV2</name>
<accession>F6FR83</accession>
<sequence length="60" mass="5999">MVHAVSFPSGYDAAVMAGDLDGDGVLGSAEEVWAAIDAGYAVDGGVVASFICPVIPFPRG</sequence>
<organism evidence="2">
    <name type="scientific">Isoptericola variabilis (strain 225)</name>
    <dbReference type="NCBI Taxonomy" id="743718"/>
    <lineage>
        <taxon>Bacteria</taxon>
        <taxon>Bacillati</taxon>
        <taxon>Actinomycetota</taxon>
        <taxon>Actinomycetes</taxon>
        <taxon>Micrococcales</taxon>
        <taxon>Promicromonosporaceae</taxon>
        <taxon>Isoptericola</taxon>
    </lineage>
</organism>
<dbReference type="STRING" id="743718.Isova_0131"/>
<dbReference type="Proteomes" id="UP000009236">
    <property type="component" value="Chromosome"/>
</dbReference>
<gene>
    <name evidence="1" type="ordered locus">Isova_0131</name>
</gene>
<evidence type="ECO:0000313" key="2">
    <source>
        <dbReference type="Proteomes" id="UP000009236"/>
    </source>
</evidence>
<dbReference type="EMBL" id="CP002810">
    <property type="protein sequence ID" value="AEG42943.1"/>
    <property type="molecule type" value="Genomic_DNA"/>
</dbReference>
<dbReference type="eggNOG" id="ENOG502ZDQU">
    <property type="taxonomic scope" value="Bacteria"/>
</dbReference>
<dbReference type="KEGG" id="iva:Isova_0131"/>
<protein>
    <submittedName>
        <fullName evidence="1">Uncharacterized protein</fullName>
    </submittedName>
</protein>
<dbReference type="HOGENOM" id="CLU_2935337_0_0_11"/>
<keyword evidence="2" id="KW-1185">Reference proteome</keyword>
<proteinExistence type="predicted"/>
<evidence type="ECO:0000313" key="1">
    <source>
        <dbReference type="EMBL" id="AEG42943.1"/>
    </source>
</evidence>